<dbReference type="InterPro" id="IPR038770">
    <property type="entry name" value="Na+/solute_symporter_sf"/>
</dbReference>
<gene>
    <name evidence="2" type="ORF">GON05_19330</name>
</gene>
<name>A0ABW9U9G0_9BACL</name>
<sequence length="322" mass="35223">MYMLIRLNKVLEKAMPFVTPTAVIVGLICSVWLHNLSFLVPWIFALMTFFGSIGSNFKDLQKVMMHPLPIVANFIILHLAMPLLGWAAGSLFFPGDDLTQTGFVLLFVIPTGVVSLVWVTIYGGNIALTLALILLDTLLSPFIVPLSLSLIVGAKVHMDQWDIMRGLFLMVVIPSLIGTFLNQWTKGRIKTTWGPRFAPFSKIGLFVVVAINSSVIAPYLKNMNGQLVKIIVIAFVSATIGYLAGWLVSRMMKWEREVTIALTFNSGMRNLSAGAVLAISFFPPPVALPVVAGMLFQQILAAIFGQRLAKSYGVNGHTAKAA</sequence>
<protein>
    <submittedName>
        <fullName evidence="2">Bile acid:sodium symporter family protein</fullName>
    </submittedName>
</protein>
<comment type="caution">
    <text evidence="2">The sequence shown here is derived from an EMBL/GenBank/DDBJ whole genome shotgun (WGS) entry which is preliminary data.</text>
</comment>
<feature type="transmembrane region" description="Helical" evidence="1">
    <location>
        <begin position="14"/>
        <end position="33"/>
    </location>
</feature>
<organism evidence="2 3">
    <name type="scientific">Paenibacillus anseongense</name>
    <dbReference type="NCBI Taxonomy" id="2682845"/>
    <lineage>
        <taxon>Bacteria</taxon>
        <taxon>Bacillati</taxon>
        <taxon>Bacillota</taxon>
        <taxon>Bacilli</taxon>
        <taxon>Bacillales</taxon>
        <taxon>Paenibacillaceae</taxon>
        <taxon>Paenibacillus</taxon>
    </lineage>
</organism>
<keyword evidence="1" id="KW-0812">Transmembrane</keyword>
<accession>A0ABW9U9G0</accession>
<evidence type="ECO:0000256" key="1">
    <source>
        <dbReference type="SAM" id="Phobius"/>
    </source>
</evidence>
<dbReference type="Pfam" id="PF13593">
    <property type="entry name" value="SBF_like"/>
    <property type="match status" value="1"/>
</dbReference>
<dbReference type="Proteomes" id="UP000467637">
    <property type="component" value="Unassembled WGS sequence"/>
</dbReference>
<feature type="transmembrane region" description="Helical" evidence="1">
    <location>
        <begin position="163"/>
        <end position="182"/>
    </location>
</feature>
<feature type="transmembrane region" description="Helical" evidence="1">
    <location>
        <begin position="70"/>
        <end position="93"/>
    </location>
</feature>
<evidence type="ECO:0000313" key="3">
    <source>
        <dbReference type="Proteomes" id="UP000467637"/>
    </source>
</evidence>
<dbReference type="Gene3D" id="1.20.1530.20">
    <property type="match status" value="1"/>
</dbReference>
<dbReference type="PANTHER" id="PTHR10361:SF28">
    <property type="entry name" value="P3 PROTEIN-RELATED"/>
    <property type="match status" value="1"/>
</dbReference>
<dbReference type="PANTHER" id="PTHR10361">
    <property type="entry name" value="SODIUM-BILE ACID COTRANSPORTER"/>
    <property type="match status" value="1"/>
</dbReference>
<reference evidence="2 3" key="1">
    <citation type="submission" date="2019-12" db="EMBL/GenBank/DDBJ databases">
        <authorList>
            <person name="Huq M.A."/>
        </authorList>
    </citation>
    <scope>NUCLEOTIDE SEQUENCE [LARGE SCALE GENOMIC DNA]</scope>
    <source>
        <strain evidence="2 3">MAH-34</strain>
    </source>
</reference>
<feature type="transmembrane region" description="Helical" evidence="1">
    <location>
        <begin position="39"/>
        <end position="58"/>
    </location>
</feature>
<evidence type="ECO:0000313" key="2">
    <source>
        <dbReference type="EMBL" id="MVQ36767.1"/>
    </source>
</evidence>
<dbReference type="InterPro" id="IPR004710">
    <property type="entry name" value="Bilac:Na_transpt"/>
</dbReference>
<dbReference type="InterPro" id="IPR016833">
    <property type="entry name" value="Put_Na-Bile_cotransptr"/>
</dbReference>
<feature type="transmembrane region" description="Helical" evidence="1">
    <location>
        <begin position="203"/>
        <end position="220"/>
    </location>
</feature>
<feature type="transmembrane region" description="Helical" evidence="1">
    <location>
        <begin position="126"/>
        <end position="151"/>
    </location>
</feature>
<dbReference type="EMBL" id="WSEM01000016">
    <property type="protein sequence ID" value="MVQ36767.1"/>
    <property type="molecule type" value="Genomic_DNA"/>
</dbReference>
<feature type="transmembrane region" description="Helical" evidence="1">
    <location>
        <begin position="226"/>
        <end position="248"/>
    </location>
</feature>
<keyword evidence="3" id="KW-1185">Reference proteome</keyword>
<feature type="transmembrane region" description="Helical" evidence="1">
    <location>
        <begin position="99"/>
        <end position="119"/>
    </location>
</feature>
<proteinExistence type="predicted"/>
<keyword evidence="1" id="KW-0472">Membrane</keyword>
<keyword evidence="1" id="KW-1133">Transmembrane helix</keyword>